<comment type="caution">
    <text evidence="1">The sequence shown here is derived from an EMBL/GenBank/DDBJ whole genome shotgun (WGS) entry which is preliminary data.</text>
</comment>
<reference evidence="1 2" key="1">
    <citation type="submission" date="2020-05" db="EMBL/GenBank/DDBJ databases">
        <title>Genomic Encyclopedia of Type Strains, Phase IV (KMG-V): Genome sequencing to study the core and pangenomes of soil and plant-associated prokaryotes.</title>
        <authorList>
            <person name="Whitman W."/>
        </authorList>
    </citation>
    <scope>NUCLEOTIDE SEQUENCE [LARGE SCALE GENOMIC DNA]</scope>
    <source>
        <strain evidence="1 2">C29</strain>
    </source>
</reference>
<accession>A0ABX2G1Y1</accession>
<evidence type="ECO:0000313" key="1">
    <source>
        <dbReference type="EMBL" id="NRT56313.1"/>
    </source>
</evidence>
<protein>
    <submittedName>
        <fullName evidence="1">Uncharacterized protein</fullName>
    </submittedName>
</protein>
<gene>
    <name evidence="1" type="ORF">HNQ01_002056</name>
</gene>
<proteinExistence type="predicted"/>
<dbReference type="Proteomes" id="UP001516061">
    <property type="component" value="Unassembled WGS sequence"/>
</dbReference>
<organism evidence="1 2">
    <name type="scientific">Sphaerotilus uruguayifluvii</name>
    <dbReference type="NCBI Taxonomy" id="2735897"/>
    <lineage>
        <taxon>Bacteria</taxon>
        <taxon>Pseudomonadati</taxon>
        <taxon>Pseudomonadota</taxon>
        <taxon>Betaproteobacteria</taxon>
        <taxon>Burkholderiales</taxon>
        <taxon>Sphaerotilaceae</taxon>
        <taxon>Sphaerotilus</taxon>
    </lineage>
</organism>
<dbReference type="EMBL" id="JABSNM010000008">
    <property type="protein sequence ID" value="NRT56313.1"/>
    <property type="molecule type" value="Genomic_DNA"/>
</dbReference>
<evidence type="ECO:0000313" key="2">
    <source>
        <dbReference type="Proteomes" id="UP001516061"/>
    </source>
</evidence>
<keyword evidence="2" id="KW-1185">Reference proteome</keyword>
<sequence length="152" mass="15544">MANPFTILVEDGLPLFDVAPSATATVFELPASGPFPAVVTPVHSIGPTQGWGVRVRWSTSGALSPLLAGDWVVTLYMDRMGGGPFSVPGGQQTTPLIAATPQAYAVDFSFPAGAIPAGAYRLAVTITMRGPAPGHVPGPLGGVGDGPLLQFY</sequence>
<name>A0ABX2G1Y1_9BURK</name>
<dbReference type="RefSeq" id="WP_173805306.1">
    <property type="nucleotide sequence ID" value="NZ_JABSNM010000008.1"/>
</dbReference>